<evidence type="ECO:0000313" key="14">
    <source>
        <dbReference type="Proteomes" id="UP000789941"/>
    </source>
</evidence>
<name>A0A5E4LYG9_9ARCH</name>
<evidence type="ECO:0000256" key="3">
    <source>
        <dbReference type="ARBA" id="ARBA00012374"/>
    </source>
</evidence>
<evidence type="ECO:0000256" key="4">
    <source>
        <dbReference type="ARBA" id="ARBA00021581"/>
    </source>
</evidence>
<evidence type="ECO:0000256" key="10">
    <source>
        <dbReference type="ARBA" id="ARBA00032707"/>
    </source>
</evidence>
<dbReference type="PANTHER" id="PTHR30622:SF2">
    <property type="entry name" value="UNDECAPRENYL-DIPHOSPHATASE"/>
    <property type="match status" value="1"/>
</dbReference>
<dbReference type="EMBL" id="CABMJJ010000011">
    <property type="protein sequence ID" value="VVC04846.1"/>
    <property type="molecule type" value="Genomic_DNA"/>
</dbReference>
<evidence type="ECO:0000256" key="8">
    <source>
        <dbReference type="ARBA" id="ARBA00022989"/>
    </source>
</evidence>
<comment type="caution">
    <text evidence="13">The sequence shown here is derived from an EMBL/GenBank/DDBJ whole genome shotgun (WGS) entry which is preliminary data.</text>
</comment>
<proteinExistence type="inferred from homology"/>
<feature type="transmembrane region" description="Helical" evidence="12">
    <location>
        <begin position="110"/>
        <end position="127"/>
    </location>
</feature>
<comment type="function">
    <text evidence="12">Catalyzes the dephosphorylation of undecaprenyl diphosphate (UPP).</text>
</comment>
<accession>A0A5E4LYG9</accession>
<evidence type="ECO:0000256" key="9">
    <source>
        <dbReference type="ARBA" id="ARBA00023136"/>
    </source>
</evidence>
<dbReference type="AlphaFoldDB" id="A0A5E4LYG9"/>
<dbReference type="Proteomes" id="UP000789941">
    <property type="component" value="Unassembled WGS sequence"/>
</dbReference>
<keyword evidence="6 12" id="KW-0812">Transmembrane</keyword>
<keyword evidence="7 12" id="KW-0378">Hydrolase</keyword>
<dbReference type="GO" id="GO:0050380">
    <property type="term" value="F:undecaprenyl-diphosphatase activity"/>
    <property type="evidence" value="ECO:0007669"/>
    <property type="project" value="UniProtKB-UniRule"/>
</dbReference>
<comment type="catalytic activity">
    <reaction evidence="11 12">
        <text>di-trans,octa-cis-undecaprenyl diphosphate + H2O = di-trans,octa-cis-undecaprenyl phosphate + phosphate + H(+)</text>
        <dbReference type="Rhea" id="RHEA:28094"/>
        <dbReference type="ChEBI" id="CHEBI:15377"/>
        <dbReference type="ChEBI" id="CHEBI:15378"/>
        <dbReference type="ChEBI" id="CHEBI:43474"/>
        <dbReference type="ChEBI" id="CHEBI:58405"/>
        <dbReference type="ChEBI" id="CHEBI:60392"/>
        <dbReference type="EC" id="3.6.1.27"/>
    </reaction>
</comment>
<feature type="transmembrane region" description="Helical" evidence="12">
    <location>
        <begin position="206"/>
        <end position="225"/>
    </location>
</feature>
<protein>
    <recommendedName>
        <fullName evidence="4 12">Undecaprenyl-diphosphatase</fullName>
        <ecNumber evidence="3 12">3.6.1.27</ecNumber>
    </recommendedName>
    <alternativeName>
        <fullName evidence="10 12">Undecaprenyl pyrophosphate phosphatase</fullName>
    </alternativeName>
</protein>
<comment type="similarity">
    <text evidence="2 12">Belongs to the UppP family.</text>
</comment>
<gene>
    <name evidence="12 13" type="primary">uppP</name>
    <name evidence="13" type="ORF">LFW2832_01148</name>
</gene>
<keyword evidence="5 12" id="KW-1003">Cell membrane</keyword>
<keyword evidence="9 12" id="KW-0472">Membrane</keyword>
<feature type="transmembrane region" description="Helical" evidence="12">
    <location>
        <begin position="181"/>
        <end position="200"/>
    </location>
</feature>
<feature type="transmembrane region" description="Helical" evidence="12">
    <location>
        <begin position="237"/>
        <end position="256"/>
    </location>
</feature>
<evidence type="ECO:0000256" key="2">
    <source>
        <dbReference type="ARBA" id="ARBA00010621"/>
    </source>
</evidence>
<feature type="transmembrane region" description="Helical" evidence="12">
    <location>
        <begin position="42"/>
        <end position="61"/>
    </location>
</feature>
<sequence length="257" mass="27682">MDFIQAIILGIIQGIAEWLPVSSKAMVALAGKFLFGMSYQDALSTAIFLHTGTLLAAIVYFRKEIFEIAQSVFKNKDRKLLVFLIITTAITGLMGLPLMFVALNFEFPEFLFTIVIGLFLIGIALLHKNRKESSGAQLTPKKALVAGFAQGLAAIPGVSRSGITLAALLSEKFDLEESLKISFLMSIPAVFGVELALPLIKGNFVVSSDLIAGSLVAAIVGFITIDALLKIAKQKNFYKIIFGLGILIVILGLGLLF</sequence>
<evidence type="ECO:0000256" key="5">
    <source>
        <dbReference type="ARBA" id="ARBA00022475"/>
    </source>
</evidence>
<evidence type="ECO:0000313" key="13">
    <source>
        <dbReference type="EMBL" id="VVC04846.1"/>
    </source>
</evidence>
<evidence type="ECO:0000256" key="1">
    <source>
        <dbReference type="ARBA" id="ARBA00004651"/>
    </source>
</evidence>
<organism evidence="13 14">
    <name type="scientific">Candidatus Bilamarchaeum dharawalense</name>
    <dbReference type="NCBI Taxonomy" id="2885759"/>
    <lineage>
        <taxon>Archaea</taxon>
        <taxon>Candidatus Micrarchaeota</taxon>
        <taxon>Candidatus Micrarchaeia</taxon>
        <taxon>Candidatus Anstonellales</taxon>
        <taxon>Candidatus Bilamarchaeaceae</taxon>
        <taxon>Candidatus Bilamarchaeum</taxon>
    </lineage>
</organism>
<keyword evidence="8 12" id="KW-1133">Transmembrane helix</keyword>
<evidence type="ECO:0000256" key="11">
    <source>
        <dbReference type="ARBA" id="ARBA00047594"/>
    </source>
</evidence>
<evidence type="ECO:0000256" key="6">
    <source>
        <dbReference type="ARBA" id="ARBA00022692"/>
    </source>
</evidence>
<evidence type="ECO:0000256" key="12">
    <source>
        <dbReference type="HAMAP-Rule" id="MF_01006"/>
    </source>
</evidence>
<dbReference type="GO" id="GO:0005886">
    <property type="term" value="C:plasma membrane"/>
    <property type="evidence" value="ECO:0007669"/>
    <property type="project" value="UniProtKB-SubCell"/>
</dbReference>
<evidence type="ECO:0000256" key="7">
    <source>
        <dbReference type="ARBA" id="ARBA00022801"/>
    </source>
</evidence>
<comment type="subcellular location">
    <subcellularLocation>
        <location evidence="1 12">Cell membrane</location>
        <topology evidence="1 12">Multi-pass membrane protein</topology>
    </subcellularLocation>
</comment>
<dbReference type="PANTHER" id="PTHR30622">
    <property type="entry name" value="UNDECAPRENYL-DIPHOSPHATASE"/>
    <property type="match status" value="1"/>
</dbReference>
<dbReference type="HAMAP" id="MF_01006">
    <property type="entry name" value="Undec_diphosphatase"/>
    <property type="match status" value="1"/>
</dbReference>
<dbReference type="EC" id="3.6.1.27" evidence="3 12"/>
<feature type="transmembrane region" description="Helical" evidence="12">
    <location>
        <begin position="81"/>
        <end position="104"/>
    </location>
</feature>
<reference evidence="13 14" key="1">
    <citation type="submission" date="2019-08" db="EMBL/GenBank/DDBJ databases">
        <authorList>
            <person name="Vazquez-Campos X."/>
        </authorList>
    </citation>
    <scope>NUCLEOTIDE SEQUENCE [LARGE SCALE GENOMIC DNA]</scope>
    <source>
        <strain evidence="13">LFW-283_2</strain>
    </source>
</reference>
<dbReference type="InterPro" id="IPR003824">
    <property type="entry name" value="UppP"/>
</dbReference>
<dbReference type="Pfam" id="PF02673">
    <property type="entry name" value="BacA"/>
    <property type="match status" value="1"/>
</dbReference>